<dbReference type="Proteomes" id="UP000562984">
    <property type="component" value="Unassembled WGS sequence"/>
</dbReference>
<evidence type="ECO:0000256" key="3">
    <source>
        <dbReference type="ARBA" id="ARBA00022741"/>
    </source>
</evidence>
<dbReference type="FunFam" id="3.40.50.300:FF:000016">
    <property type="entry name" value="Oligopeptide ABC transporter ATP-binding component"/>
    <property type="match status" value="1"/>
</dbReference>
<proteinExistence type="inferred from homology"/>
<evidence type="ECO:0000313" key="8">
    <source>
        <dbReference type="Proteomes" id="UP000562984"/>
    </source>
</evidence>
<evidence type="ECO:0000256" key="4">
    <source>
        <dbReference type="ARBA" id="ARBA00022840"/>
    </source>
</evidence>
<feature type="compositionally biased region" description="Polar residues" evidence="5">
    <location>
        <begin position="379"/>
        <end position="396"/>
    </location>
</feature>
<dbReference type="SMART" id="SM00382">
    <property type="entry name" value="AAA"/>
    <property type="match status" value="1"/>
</dbReference>
<dbReference type="AlphaFoldDB" id="A0A849A7M7"/>
<reference evidence="7 8" key="1">
    <citation type="submission" date="2020-05" db="EMBL/GenBank/DDBJ databases">
        <title>Nakamurella sp. DB0629 isolated from air conditioner.</title>
        <authorList>
            <person name="Kim D.H."/>
            <person name="Kim D.-U."/>
        </authorList>
    </citation>
    <scope>NUCLEOTIDE SEQUENCE [LARGE SCALE GENOMIC DNA]</scope>
    <source>
        <strain evidence="7 8">DB0629</strain>
    </source>
</reference>
<dbReference type="Pfam" id="PF00005">
    <property type="entry name" value="ABC_tran"/>
    <property type="match status" value="1"/>
</dbReference>
<evidence type="ECO:0000256" key="2">
    <source>
        <dbReference type="ARBA" id="ARBA00022448"/>
    </source>
</evidence>
<dbReference type="InterPro" id="IPR050319">
    <property type="entry name" value="ABC_transp_ATP-bind"/>
</dbReference>
<dbReference type="RefSeq" id="WP_171198731.1">
    <property type="nucleotide sequence ID" value="NZ_JABEND010000002.1"/>
</dbReference>
<sequence length="409" mass="43447">MTDVVAAPPGAAAATGSEPLLRVQGVHVVHRIRSRKLIGHGNVYALTDANLSIAAGETVGIVGESGCGKSTLAKVIVGLQRPTEGAVNFRGTSLWEMSQKQRARQFGREVGMIFQDPSTALNRRLSIAKIIADPMDVHGVGSSRQRRERVQELMALVGLPTSVADAVPGQLSGGQRQRVAIARALALDPALLVADEPTSALDVSVRAQILNLLMDLKDRLGLAMVFVSHDIQTVQAMSDRIVTMYLGRIAEQAPANDIPDRAYHPYSRALFSATPSLLRPTEPIVLSGAVPSATNPPSGCNFRTRCWKATDECANALPPLTRVGAAAQADETAEPLPLHEYRCWHPELPDAPSDAAEPLKTDSTDTHSANTHSADTHASDAQSPSAESLNAESLNAESPKAGSLKKEQA</sequence>
<evidence type="ECO:0000256" key="1">
    <source>
        <dbReference type="ARBA" id="ARBA00005417"/>
    </source>
</evidence>
<dbReference type="GO" id="GO:0005524">
    <property type="term" value="F:ATP binding"/>
    <property type="evidence" value="ECO:0007669"/>
    <property type="project" value="UniProtKB-KW"/>
</dbReference>
<keyword evidence="4 7" id="KW-0067">ATP-binding</keyword>
<accession>A0A849A7M7</accession>
<dbReference type="InterPro" id="IPR003439">
    <property type="entry name" value="ABC_transporter-like_ATP-bd"/>
</dbReference>
<dbReference type="CDD" id="cd03257">
    <property type="entry name" value="ABC_NikE_OppD_transporters"/>
    <property type="match status" value="1"/>
</dbReference>
<evidence type="ECO:0000256" key="5">
    <source>
        <dbReference type="SAM" id="MobiDB-lite"/>
    </source>
</evidence>
<dbReference type="SUPFAM" id="SSF52540">
    <property type="entry name" value="P-loop containing nucleoside triphosphate hydrolases"/>
    <property type="match status" value="1"/>
</dbReference>
<dbReference type="Pfam" id="PF08352">
    <property type="entry name" value="oligo_HPY"/>
    <property type="match status" value="1"/>
</dbReference>
<keyword evidence="2" id="KW-0813">Transport</keyword>
<dbReference type="GO" id="GO:0016887">
    <property type="term" value="F:ATP hydrolysis activity"/>
    <property type="evidence" value="ECO:0007669"/>
    <property type="project" value="InterPro"/>
</dbReference>
<dbReference type="PANTHER" id="PTHR43776">
    <property type="entry name" value="TRANSPORT ATP-BINDING PROTEIN"/>
    <property type="match status" value="1"/>
</dbReference>
<keyword evidence="3" id="KW-0547">Nucleotide-binding</keyword>
<evidence type="ECO:0000313" key="7">
    <source>
        <dbReference type="EMBL" id="NNG35108.1"/>
    </source>
</evidence>
<feature type="domain" description="ABC transporter" evidence="6">
    <location>
        <begin position="21"/>
        <end position="271"/>
    </location>
</feature>
<dbReference type="InterPro" id="IPR017871">
    <property type="entry name" value="ABC_transporter-like_CS"/>
</dbReference>
<dbReference type="GO" id="GO:0015833">
    <property type="term" value="P:peptide transport"/>
    <property type="evidence" value="ECO:0007669"/>
    <property type="project" value="InterPro"/>
</dbReference>
<dbReference type="PROSITE" id="PS50893">
    <property type="entry name" value="ABC_TRANSPORTER_2"/>
    <property type="match status" value="1"/>
</dbReference>
<dbReference type="PANTHER" id="PTHR43776:SF7">
    <property type="entry name" value="D,D-DIPEPTIDE TRANSPORT ATP-BINDING PROTEIN DDPF-RELATED"/>
    <property type="match status" value="1"/>
</dbReference>
<gene>
    <name evidence="7" type="ORF">HKD39_05150</name>
</gene>
<comment type="caution">
    <text evidence="7">The sequence shown here is derived from an EMBL/GenBank/DDBJ whole genome shotgun (WGS) entry which is preliminary data.</text>
</comment>
<dbReference type="InterPro" id="IPR003593">
    <property type="entry name" value="AAA+_ATPase"/>
</dbReference>
<dbReference type="InterPro" id="IPR027417">
    <property type="entry name" value="P-loop_NTPase"/>
</dbReference>
<dbReference type="InterPro" id="IPR013563">
    <property type="entry name" value="Oligopep_ABC_C"/>
</dbReference>
<evidence type="ECO:0000259" key="6">
    <source>
        <dbReference type="PROSITE" id="PS50893"/>
    </source>
</evidence>
<dbReference type="NCBIfam" id="TIGR01727">
    <property type="entry name" value="oligo_HPY"/>
    <property type="match status" value="1"/>
</dbReference>
<name>A0A849A7M7_9ACTN</name>
<dbReference type="Gene3D" id="3.40.50.300">
    <property type="entry name" value="P-loop containing nucleotide triphosphate hydrolases"/>
    <property type="match status" value="1"/>
</dbReference>
<protein>
    <submittedName>
        <fullName evidence="7">ABC transporter ATP-binding protein</fullName>
    </submittedName>
</protein>
<keyword evidence="8" id="KW-1185">Reference proteome</keyword>
<dbReference type="PROSITE" id="PS00211">
    <property type="entry name" value="ABC_TRANSPORTER_1"/>
    <property type="match status" value="1"/>
</dbReference>
<dbReference type="GO" id="GO:0055085">
    <property type="term" value="P:transmembrane transport"/>
    <property type="evidence" value="ECO:0007669"/>
    <property type="project" value="UniProtKB-ARBA"/>
</dbReference>
<feature type="region of interest" description="Disordered" evidence="5">
    <location>
        <begin position="344"/>
        <end position="409"/>
    </location>
</feature>
<organism evidence="7 8">
    <name type="scientific">Nakamurella aerolata</name>
    <dbReference type="NCBI Taxonomy" id="1656892"/>
    <lineage>
        <taxon>Bacteria</taxon>
        <taxon>Bacillati</taxon>
        <taxon>Actinomycetota</taxon>
        <taxon>Actinomycetes</taxon>
        <taxon>Nakamurellales</taxon>
        <taxon>Nakamurellaceae</taxon>
        <taxon>Nakamurella</taxon>
    </lineage>
</organism>
<dbReference type="EMBL" id="JABEND010000002">
    <property type="protein sequence ID" value="NNG35108.1"/>
    <property type="molecule type" value="Genomic_DNA"/>
</dbReference>
<comment type="similarity">
    <text evidence="1">Belongs to the ABC transporter superfamily.</text>
</comment>